<dbReference type="GO" id="GO:0052689">
    <property type="term" value="F:carboxylic ester hydrolase activity"/>
    <property type="evidence" value="ECO:0007669"/>
    <property type="project" value="TreeGrafter"/>
</dbReference>
<organism evidence="2 4">
    <name type="scientific">Bifidobacterium asteroides DSM 20089</name>
    <dbReference type="NCBI Taxonomy" id="1437594"/>
    <lineage>
        <taxon>Bacteria</taxon>
        <taxon>Bacillati</taxon>
        <taxon>Actinomycetota</taxon>
        <taxon>Actinomycetes</taxon>
        <taxon>Bifidobacteriales</taxon>
        <taxon>Bifidobacteriaceae</taxon>
        <taxon>Bifidobacterium</taxon>
    </lineage>
</organism>
<name>A0AAD0A8E8_9BIFI</name>
<dbReference type="SUPFAM" id="SSF53474">
    <property type="entry name" value="alpha/beta-Hydrolases"/>
    <property type="match status" value="1"/>
</dbReference>
<dbReference type="GeneID" id="93051446"/>
<keyword evidence="2" id="KW-0378">Hydrolase</keyword>
<dbReference type="InterPro" id="IPR053145">
    <property type="entry name" value="AB_hydrolase_Est10"/>
</dbReference>
<proteinExistence type="predicted"/>
<evidence type="ECO:0000313" key="3">
    <source>
        <dbReference type="EMBL" id="ATO42164.1"/>
    </source>
</evidence>
<protein>
    <submittedName>
        <fullName evidence="2">Alpha/beta hydrolase</fullName>
    </submittedName>
</protein>
<dbReference type="RefSeq" id="WP_015021206.1">
    <property type="nucleotide sequence ID" value="NZ_CP017696.1"/>
</dbReference>
<evidence type="ECO:0000259" key="1">
    <source>
        <dbReference type="Pfam" id="PF12697"/>
    </source>
</evidence>
<dbReference type="EMBL" id="CP017696">
    <property type="protein sequence ID" value="ATO42164.1"/>
    <property type="molecule type" value="Genomic_DNA"/>
</dbReference>
<dbReference type="PANTHER" id="PTHR43265:SF1">
    <property type="entry name" value="ESTERASE ESTD"/>
    <property type="match status" value="1"/>
</dbReference>
<dbReference type="Gene3D" id="3.40.50.1820">
    <property type="entry name" value="alpha/beta hydrolase"/>
    <property type="match status" value="1"/>
</dbReference>
<accession>A0AAD0A8E8</accession>
<evidence type="ECO:0000313" key="4">
    <source>
        <dbReference type="Proteomes" id="UP000224056"/>
    </source>
</evidence>
<dbReference type="Proteomes" id="UP000224056">
    <property type="component" value="Chromosome"/>
</dbReference>
<sequence length="262" mass="28648">MKLRPIDFEVDDLTLRGTVYECDGGIEKGKKYPTAVLFHGFGGNRVDYAQFIVQMAQSLSQAGLVVITYDRAGHGESDGDFFDTSVSLDVRHAIQVIRQVASLDFVDVKNLHFGGLSLGSVIASIVAAECDFMPRSLVMCSSAAVFVDEIADGKIQGMPIDDLKTKGYFDFNGMKMGPAMVEDASSIDVYARAARYSGNVLLMHGTKDFVPLSYAERYKDLFGDKARLLVREGADHGWSSVPDREFVMGNAAEFMAHCAGLR</sequence>
<reference evidence="2 4" key="1">
    <citation type="submission" date="2016-10" db="EMBL/GenBank/DDBJ databases">
        <title>The whole genome sequencing and assembly of B. asteroides DSM 20089 strain.</title>
        <authorList>
            <person name="Lee Y.-J."/>
            <person name="Park M.-K."/>
            <person name="Yi H."/>
            <person name="Bahn Y.-S."/>
            <person name="Kim J.F."/>
            <person name="Lee D.-W."/>
        </authorList>
    </citation>
    <scope>NUCLEOTIDE SEQUENCE [LARGE SCALE GENOMIC DNA]</scope>
    <source>
        <strain evidence="2 4">DSM 20089</strain>
    </source>
</reference>
<dbReference type="Pfam" id="PF12697">
    <property type="entry name" value="Abhydrolase_6"/>
    <property type="match status" value="1"/>
</dbReference>
<dbReference type="InterPro" id="IPR029058">
    <property type="entry name" value="AB_hydrolase_fold"/>
</dbReference>
<evidence type="ECO:0000313" key="2">
    <source>
        <dbReference type="EMBL" id="ATO40758.1"/>
    </source>
</evidence>
<feature type="domain" description="AB hydrolase-1" evidence="1">
    <location>
        <begin position="36"/>
        <end position="238"/>
    </location>
</feature>
<dbReference type="AlphaFoldDB" id="A0AAD0A8E8"/>
<dbReference type="EMBL" id="CP017696">
    <property type="protein sequence ID" value="ATO40758.1"/>
    <property type="molecule type" value="Genomic_DNA"/>
</dbReference>
<gene>
    <name evidence="2" type="ORF">BA20089_00065</name>
    <name evidence="3" type="ORF">BA20089_08665</name>
</gene>
<dbReference type="PANTHER" id="PTHR43265">
    <property type="entry name" value="ESTERASE ESTD"/>
    <property type="match status" value="1"/>
</dbReference>
<dbReference type="InterPro" id="IPR000073">
    <property type="entry name" value="AB_hydrolase_1"/>
</dbReference>